<dbReference type="PRINTS" id="PR00153">
    <property type="entry name" value="CSAPPISMRASE"/>
</dbReference>
<dbReference type="RefSeq" id="WP_344606405.1">
    <property type="nucleotide sequence ID" value="NZ_BAAAHE010000026.1"/>
</dbReference>
<dbReference type="Proteomes" id="UP001500957">
    <property type="component" value="Unassembled WGS sequence"/>
</dbReference>
<feature type="compositionally biased region" description="Low complexity" evidence="2">
    <location>
        <begin position="275"/>
        <end position="305"/>
    </location>
</feature>
<protein>
    <recommendedName>
        <fullName evidence="4">PPIase cyclophilin-type domain-containing protein</fullName>
    </recommendedName>
</protein>
<comment type="caution">
    <text evidence="5">The sequence shown here is derived from an EMBL/GenBank/DDBJ whole genome shotgun (WGS) entry which is preliminary data.</text>
</comment>
<feature type="region of interest" description="Disordered" evidence="2">
    <location>
        <begin position="266"/>
        <end position="316"/>
    </location>
</feature>
<name>A0ABN1H0V5_9ACTN</name>
<organism evidence="5 6">
    <name type="scientific">Sporichthya brevicatena</name>
    <dbReference type="NCBI Taxonomy" id="171442"/>
    <lineage>
        <taxon>Bacteria</taxon>
        <taxon>Bacillati</taxon>
        <taxon>Actinomycetota</taxon>
        <taxon>Actinomycetes</taxon>
        <taxon>Sporichthyales</taxon>
        <taxon>Sporichthyaceae</taxon>
        <taxon>Sporichthya</taxon>
    </lineage>
</organism>
<dbReference type="CDD" id="cd00317">
    <property type="entry name" value="cyclophilin"/>
    <property type="match status" value="1"/>
</dbReference>
<feature type="domain" description="PPIase cyclophilin-type" evidence="4">
    <location>
        <begin position="124"/>
        <end position="269"/>
    </location>
</feature>
<dbReference type="PANTHER" id="PTHR45625:SF3">
    <property type="entry name" value="PEPTIDYL-PROLYL CIS-TRANS ISOMERASE B-RELATED"/>
    <property type="match status" value="1"/>
</dbReference>
<evidence type="ECO:0000256" key="2">
    <source>
        <dbReference type="SAM" id="MobiDB-lite"/>
    </source>
</evidence>
<reference evidence="5 6" key="1">
    <citation type="journal article" date="2019" name="Int. J. Syst. Evol. Microbiol.">
        <title>The Global Catalogue of Microorganisms (GCM) 10K type strain sequencing project: providing services to taxonomists for standard genome sequencing and annotation.</title>
        <authorList>
            <consortium name="The Broad Institute Genomics Platform"/>
            <consortium name="The Broad Institute Genome Sequencing Center for Infectious Disease"/>
            <person name="Wu L."/>
            <person name="Ma J."/>
        </authorList>
    </citation>
    <scope>NUCLEOTIDE SEQUENCE [LARGE SCALE GENOMIC DNA]</scope>
    <source>
        <strain evidence="5 6">JCM 10671</strain>
    </source>
</reference>
<feature type="transmembrane region" description="Helical" evidence="3">
    <location>
        <begin position="36"/>
        <end position="56"/>
    </location>
</feature>
<evidence type="ECO:0000256" key="3">
    <source>
        <dbReference type="SAM" id="Phobius"/>
    </source>
</evidence>
<accession>A0ABN1H0V5</accession>
<comment type="function">
    <text evidence="1">PPIases accelerate the folding of proteins. It catalyzes the cis-trans isomerization of proline imidic peptide bonds in oligopeptides.</text>
</comment>
<dbReference type="Gene3D" id="2.40.100.10">
    <property type="entry name" value="Cyclophilin-like"/>
    <property type="match status" value="1"/>
</dbReference>
<keyword evidence="3" id="KW-0472">Membrane</keyword>
<dbReference type="EMBL" id="BAAAHE010000026">
    <property type="protein sequence ID" value="GAA0625796.1"/>
    <property type="molecule type" value="Genomic_DNA"/>
</dbReference>
<evidence type="ECO:0000313" key="6">
    <source>
        <dbReference type="Proteomes" id="UP001500957"/>
    </source>
</evidence>
<dbReference type="Pfam" id="PF00160">
    <property type="entry name" value="Pro_isomerase"/>
    <property type="match status" value="1"/>
</dbReference>
<dbReference type="PROSITE" id="PS50072">
    <property type="entry name" value="CSA_PPIASE_2"/>
    <property type="match status" value="1"/>
</dbReference>
<keyword evidence="3" id="KW-0812">Transmembrane</keyword>
<sequence length="316" mass="32997">MAGQGKKTSAERRRELQAQRRAAAAAAARKRRMRMIAGFTAVVLAGGAIVGAVIGLKQLFDDDSTVAAEATPTPSPTPEPAPEGFANCTYTPDGPGSKEVDPPPSLAVAKGKFTAQLMINNKPVVMELDAAKAPCAVNNFVHLVKNKYYDNTECHRELNSPGTYVLQCGDPDATGRGGPGWSFPDENLDGATYEAGVVAMANAGPNTNGSQFFMMFKDSDFQPDYVPFGKIVSGLDVLTEIAKAGTKVNPDTGANDAPKNKVKLNKVTITKEPKVASPSPSPTASSTPKATSSPKATSTPRSTPKASSTPKATSTP</sequence>
<dbReference type="InterPro" id="IPR002130">
    <property type="entry name" value="Cyclophilin-type_PPIase_dom"/>
</dbReference>
<evidence type="ECO:0000259" key="4">
    <source>
        <dbReference type="PROSITE" id="PS50072"/>
    </source>
</evidence>
<keyword evidence="3" id="KW-1133">Transmembrane helix</keyword>
<proteinExistence type="predicted"/>
<evidence type="ECO:0000313" key="5">
    <source>
        <dbReference type="EMBL" id="GAA0625796.1"/>
    </source>
</evidence>
<gene>
    <name evidence="5" type="ORF">GCM10009547_31400</name>
</gene>
<feature type="compositionally biased region" description="Polar residues" evidence="2">
    <location>
        <begin position="306"/>
        <end position="316"/>
    </location>
</feature>
<dbReference type="SUPFAM" id="SSF50891">
    <property type="entry name" value="Cyclophilin-like"/>
    <property type="match status" value="1"/>
</dbReference>
<dbReference type="InterPro" id="IPR029000">
    <property type="entry name" value="Cyclophilin-like_dom_sf"/>
</dbReference>
<dbReference type="PANTHER" id="PTHR45625">
    <property type="entry name" value="PEPTIDYL-PROLYL CIS-TRANS ISOMERASE-RELATED"/>
    <property type="match status" value="1"/>
</dbReference>
<evidence type="ECO:0000256" key="1">
    <source>
        <dbReference type="ARBA" id="ARBA00002388"/>
    </source>
</evidence>
<dbReference type="InterPro" id="IPR044666">
    <property type="entry name" value="Cyclophilin_A-like"/>
</dbReference>
<keyword evidence="6" id="KW-1185">Reference proteome</keyword>